<feature type="transmembrane region" description="Helical" evidence="9">
    <location>
        <begin position="305"/>
        <end position="328"/>
    </location>
</feature>
<feature type="transmembrane region" description="Helical" evidence="9">
    <location>
        <begin position="93"/>
        <end position="116"/>
    </location>
</feature>
<dbReference type="PANTHER" id="PTHR32507">
    <property type="entry name" value="NA(+)/H(+) ANTIPORTER 1"/>
    <property type="match status" value="1"/>
</dbReference>
<evidence type="ECO:0000256" key="3">
    <source>
        <dbReference type="ARBA" id="ARBA00022449"/>
    </source>
</evidence>
<reference evidence="12" key="1">
    <citation type="submission" date="2017-08" db="EMBL/GenBank/DDBJ databases">
        <authorList>
            <person name="Grouzdev D.S."/>
            <person name="Gaisin V.A."/>
            <person name="Rysina M.S."/>
            <person name="Gorlenko V.M."/>
        </authorList>
    </citation>
    <scope>NUCLEOTIDE SEQUENCE [LARGE SCALE GENOMIC DNA]</scope>
    <source>
        <strain evidence="12">Kir15-3F</strain>
    </source>
</reference>
<feature type="domain" description="Cation/H+ exchanger transmembrane" evidence="10">
    <location>
        <begin position="23"/>
        <end position="386"/>
    </location>
</feature>
<dbReference type="RefSeq" id="WP_097644776.1">
    <property type="nucleotide sequence ID" value="NZ_NQWI01000070.1"/>
</dbReference>
<evidence type="ECO:0000256" key="1">
    <source>
        <dbReference type="ARBA" id="ARBA00004651"/>
    </source>
</evidence>
<feature type="transmembrane region" description="Helical" evidence="9">
    <location>
        <begin position="190"/>
        <end position="217"/>
    </location>
</feature>
<feature type="transmembrane region" description="Helical" evidence="9">
    <location>
        <begin position="165"/>
        <end position="184"/>
    </location>
</feature>
<evidence type="ECO:0000256" key="4">
    <source>
        <dbReference type="ARBA" id="ARBA00022475"/>
    </source>
</evidence>
<feature type="transmembrane region" description="Helical" evidence="9">
    <location>
        <begin position="6"/>
        <end position="26"/>
    </location>
</feature>
<dbReference type="InterPro" id="IPR006153">
    <property type="entry name" value="Cation/H_exchanger_TM"/>
</dbReference>
<keyword evidence="12" id="KW-1185">Reference proteome</keyword>
<evidence type="ECO:0000256" key="5">
    <source>
        <dbReference type="ARBA" id="ARBA00022692"/>
    </source>
</evidence>
<dbReference type="GO" id="GO:0015297">
    <property type="term" value="F:antiporter activity"/>
    <property type="evidence" value="ECO:0007669"/>
    <property type="project" value="UniProtKB-KW"/>
</dbReference>
<evidence type="ECO:0000313" key="11">
    <source>
        <dbReference type="EMBL" id="PDW02392.1"/>
    </source>
</evidence>
<dbReference type="Pfam" id="PF00999">
    <property type="entry name" value="Na_H_Exchanger"/>
    <property type="match status" value="1"/>
</dbReference>
<keyword evidence="2" id="KW-0813">Transport</keyword>
<dbReference type="GO" id="GO:0005886">
    <property type="term" value="C:plasma membrane"/>
    <property type="evidence" value="ECO:0007669"/>
    <property type="project" value="UniProtKB-SubCell"/>
</dbReference>
<name>A0A2A6RH92_9CHLR</name>
<accession>A0A2A6RH92</accession>
<comment type="subcellular location">
    <subcellularLocation>
        <location evidence="1">Cell membrane</location>
        <topology evidence="1">Multi-pass membrane protein</topology>
    </subcellularLocation>
</comment>
<proteinExistence type="predicted"/>
<keyword evidence="3" id="KW-0050">Antiport</keyword>
<dbReference type="InterPro" id="IPR038770">
    <property type="entry name" value="Na+/solute_symporter_sf"/>
</dbReference>
<keyword evidence="4" id="KW-1003">Cell membrane</keyword>
<feature type="transmembrane region" description="Helical" evidence="9">
    <location>
        <begin position="33"/>
        <end position="51"/>
    </location>
</feature>
<protein>
    <recommendedName>
        <fullName evidence="10">Cation/H+ exchanger transmembrane domain-containing protein</fullName>
    </recommendedName>
</protein>
<feature type="transmembrane region" description="Helical" evidence="9">
    <location>
        <begin position="122"/>
        <end position="144"/>
    </location>
</feature>
<dbReference type="GO" id="GO:1902600">
    <property type="term" value="P:proton transmembrane transport"/>
    <property type="evidence" value="ECO:0007669"/>
    <property type="project" value="InterPro"/>
</dbReference>
<evidence type="ECO:0000256" key="8">
    <source>
        <dbReference type="ARBA" id="ARBA00023136"/>
    </source>
</evidence>
<dbReference type="InterPro" id="IPR036873">
    <property type="entry name" value="Rhodanese-like_dom_sf"/>
</dbReference>
<feature type="transmembrane region" description="Helical" evidence="9">
    <location>
        <begin position="369"/>
        <end position="390"/>
    </location>
</feature>
<feature type="transmembrane region" description="Helical" evidence="9">
    <location>
        <begin position="340"/>
        <end position="363"/>
    </location>
</feature>
<feature type="transmembrane region" description="Helical" evidence="9">
    <location>
        <begin position="63"/>
        <end position="81"/>
    </location>
</feature>
<sequence>MDIDTQNLIAMFGIIGLVIIGGALLAGPTERTGLPALAIFLLLGLLLGPYGLGVLDIALDDPLLRVVATLSLTLVLFTDAMTLDLAEMRQNKALAMLLLGPGTLLAALGLGAFAWGLLGLPLIAALILGAAVASTDPVVLRGMLQGSGMPERSHLALRLESGMNDVLLLPIVVIALTFGAAGGNPGALTIIQLLVSLFLLGPIAGMLVGLSAVRLLIWVRDRFTVRREYESLYVIGVALAAFAAAEAVGGSGFLAAFAAGLVVTSLDVELCDCFLEYGRITAEMALLFTYVLLGVAPIWSGLSAITPAVLLFTLVVLFVRLPIFALALKPLGIPMSERIALGWYGPRGLGSLLLALLAIFADLPNAELVVALASLSVLASVATQGGWPLWRRAWRRGSKAAASPPPKPALPDRINIEQLRFHMQRGDPLVLLDVRSAQSYANSPTMAAGALRLTNAERAIADLRAHGVPTNAWVVAYCT</sequence>
<evidence type="ECO:0000256" key="9">
    <source>
        <dbReference type="SAM" id="Phobius"/>
    </source>
</evidence>
<dbReference type="SUPFAM" id="SSF52821">
    <property type="entry name" value="Rhodanese/Cell cycle control phosphatase"/>
    <property type="match status" value="1"/>
</dbReference>
<dbReference type="Gene3D" id="1.20.1530.20">
    <property type="match status" value="1"/>
</dbReference>
<dbReference type="AlphaFoldDB" id="A0A2A6RH92"/>
<keyword evidence="7" id="KW-0406">Ion transport</keyword>
<comment type="caution">
    <text evidence="11">The sequence shown here is derived from an EMBL/GenBank/DDBJ whole genome shotgun (WGS) entry which is preliminary data.</text>
</comment>
<feature type="transmembrane region" description="Helical" evidence="9">
    <location>
        <begin position="280"/>
        <end position="299"/>
    </location>
</feature>
<keyword evidence="6 9" id="KW-1133">Transmembrane helix</keyword>
<feature type="transmembrane region" description="Helical" evidence="9">
    <location>
        <begin position="229"/>
        <end position="245"/>
    </location>
</feature>
<gene>
    <name evidence="11" type="ORF">CJ255_14270</name>
</gene>
<organism evidence="11 12">
    <name type="scientific">Candidatus Viridilinea mediisalina</name>
    <dbReference type="NCBI Taxonomy" id="2024553"/>
    <lineage>
        <taxon>Bacteria</taxon>
        <taxon>Bacillati</taxon>
        <taxon>Chloroflexota</taxon>
        <taxon>Chloroflexia</taxon>
        <taxon>Chloroflexales</taxon>
        <taxon>Chloroflexineae</taxon>
        <taxon>Oscillochloridaceae</taxon>
        <taxon>Candidatus Viridilinea</taxon>
    </lineage>
</organism>
<dbReference type="EMBL" id="NQWI01000070">
    <property type="protein sequence ID" value="PDW02392.1"/>
    <property type="molecule type" value="Genomic_DNA"/>
</dbReference>
<dbReference type="Proteomes" id="UP000220527">
    <property type="component" value="Unassembled WGS sequence"/>
</dbReference>
<evidence type="ECO:0000256" key="2">
    <source>
        <dbReference type="ARBA" id="ARBA00022448"/>
    </source>
</evidence>
<dbReference type="OrthoDB" id="146638at2"/>
<evidence type="ECO:0000256" key="6">
    <source>
        <dbReference type="ARBA" id="ARBA00022989"/>
    </source>
</evidence>
<evidence type="ECO:0000256" key="7">
    <source>
        <dbReference type="ARBA" id="ARBA00023065"/>
    </source>
</evidence>
<evidence type="ECO:0000259" key="10">
    <source>
        <dbReference type="Pfam" id="PF00999"/>
    </source>
</evidence>
<keyword evidence="5 9" id="KW-0812">Transmembrane</keyword>
<keyword evidence="8 9" id="KW-0472">Membrane</keyword>
<evidence type="ECO:0000313" key="12">
    <source>
        <dbReference type="Proteomes" id="UP000220527"/>
    </source>
</evidence>